<evidence type="ECO:0000259" key="5">
    <source>
        <dbReference type="SMART" id="SM00849"/>
    </source>
</evidence>
<dbReference type="EMBL" id="JBHSPF010000055">
    <property type="protein sequence ID" value="MFC5629206.1"/>
    <property type="molecule type" value="Genomic_DNA"/>
</dbReference>
<comment type="cofactor">
    <cofactor evidence="1">
        <name>Zn(2+)</name>
        <dbReference type="ChEBI" id="CHEBI:29105"/>
    </cofactor>
</comment>
<dbReference type="Proteomes" id="UP001596143">
    <property type="component" value="Unassembled WGS sequence"/>
</dbReference>
<dbReference type="SUPFAM" id="SSF56281">
    <property type="entry name" value="Metallo-hydrolase/oxidoreductase"/>
    <property type="match status" value="1"/>
</dbReference>
<keyword evidence="4" id="KW-0862">Zinc</keyword>
<comment type="caution">
    <text evidence="6">The sequence shown here is derived from an EMBL/GenBank/DDBJ whole genome shotgun (WGS) entry which is preliminary data.</text>
</comment>
<protein>
    <submittedName>
        <fullName evidence="6">MBL fold metallo-hydrolase</fullName>
    </submittedName>
</protein>
<evidence type="ECO:0000256" key="1">
    <source>
        <dbReference type="ARBA" id="ARBA00001947"/>
    </source>
</evidence>
<dbReference type="InterPro" id="IPR001279">
    <property type="entry name" value="Metallo-B-lactamas"/>
</dbReference>
<dbReference type="Pfam" id="PF00753">
    <property type="entry name" value="Lactamase_B"/>
    <property type="match status" value="1"/>
</dbReference>
<dbReference type="Gene3D" id="3.60.15.10">
    <property type="entry name" value="Ribonuclease Z/Hydroxyacylglutathione hydrolase-like"/>
    <property type="match status" value="1"/>
</dbReference>
<evidence type="ECO:0000256" key="4">
    <source>
        <dbReference type="ARBA" id="ARBA00022833"/>
    </source>
</evidence>
<gene>
    <name evidence="6" type="ORF">ACFPTR_10060</name>
</gene>
<evidence type="ECO:0000313" key="7">
    <source>
        <dbReference type="Proteomes" id="UP001596143"/>
    </source>
</evidence>
<feature type="domain" description="Metallo-beta-lactamase" evidence="5">
    <location>
        <begin position="12"/>
        <end position="191"/>
    </location>
</feature>
<evidence type="ECO:0000313" key="6">
    <source>
        <dbReference type="EMBL" id="MFC5629206.1"/>
    </source>
</evidence>
<keyword evidence="7" id="KW-1185">Reference proteome</keyword>
<dbReference type="InterPro" id="IPR051453">
    <property type="entry name" value="MBL_Glyoxalase_II"/>
</dbReference>
<dbReference type="CDD" id="cd06262">
    <property type="entry name" value="metallo-hydrolase-like_MBL-fold"/>
    <property type="match status" value="1"/>
</dbReference>
<dbReference type="PANTHER" id="PTHR46233">
    <property type="entry name" value="HYDROXYACYLGLUTATHIONE HYDROLASE GLOC"/>
    <property type="match status" value="1"/>
</dbReference>
<accession>A0ABW0UB55</accession>
<proteinExistence type="predicted"/>
<reference evidence="7" key="1">
    <citation type="journal article" date="2019" name="Int. J. Syst. Evol. Microbiol.">
        <title>The Global Catalogue of Microorganisms (GCM) 10K type strain sequencing project: providing services to taxonomists for standard genome sequencing and annotation.</title>
        <authorList>
            <consortium name="The Broad Institute Genomics Platform"/>
            <consortium name="The Broad Institute Genome Sequencing Center for Infectious Disease"/>
            <person name="Wu L."/>
            <person name="Ma J."/>
        </authorList>
    </citation>
    <scope>NUCLEOTIDE SEQUENCE [LARGE SCALE GENOMIC DNA]</scope>
    <source>
        <strain evidence="7">CGMCC 1.15790</strain>
    </source>
</reference>
<evidence type="ECO:0000256" key="2">
    <source>
        <dbReference type="ARBA" id="ARBA00022723"/>
    </source>
</evidence>
<dbReference type="PANTHER" id="PTHR46233:SF3">
    <property type="entry name" value="HYDROXYACYLGLUTATHIONE HYDROLASE GLOC"/>
    <property type="match status" value="1"/>
</dbReference>
<organism evidence="6 7">
    <name type="scientific">Aliibacillus thermotolerans</name>
    <dbReference type="NCBI Taxonomy" id="1834418"/>
    <lineage>
        <taxon>Bacteria</taxon>
        <taxon>Bacillati</taxon>
        <taxon>Bacillota</taxon>
        <taxon>Bacilli</taxon>
        <taxon>Bacillales</taxon>
        <taxon>Bacillaceae</taxon>
        <taxon>Aliibacillus</taxon>
    </lineage>
</organism>
<sequence>MKWERIPLGPLQTNCYVLHHEGEAIVVDPGGGAPQLESWLEQQKVKPAAILLTHAHFDHIGAVDHIRKTYNIEVYLHEAEEDWLMDPHKNGSGSFLGANAITAKPAEHLLKEEGKLSIGSFTFDVLETPGHSPGSVSFYHEASSTVFSGDALFYGSIGRTDLLGGNHEQLLTSIHDKLLTLPEETTVACGHGPVTNIRHEMDTNPFLNGF</sequence>
<evidence type="ECO:0000256" key="3">
    <source>
        <dbReference type="ARBA" id="ARBA00022801"/>
    </source>
</evidence>
<name>A0ABW0UB55_9BACI</name>
<dbReference type="SMART" id="SM00849">
    <property type="entry name" value="Lactamase_B"/>
    <property type="match status" value="1"/>
</dbReference>
<keyword evidence="3" id="KW-0378">Hydrolase</keyword>
<dbReference type="InterPro" id="IPR036866">
    <property type="entry name" value="RibonucZ/Hydroxyglut_hydro"/>
</dbReference>
<dbReference type="RefSeq" id="WP_270898503.1">
    <property type="nucleotide sequence ID" value="NZ_JBHSPF010000055.1"/>
</dbReference>
<keyword evidence="2" id="KW-0479">Metal-binding</keyword>